<dbReference type="RefSeq" id="WP_305385634.1">
    <property type="nucleotide sequence ID" value="NZ_CP117426.1"/>
</dbReference>
<dbReference type="Gene3D" id="3.40.50.1370">
    <property type="entry name" value="Aspartate/ornithine carbamoyltransferase"/>
    <property type="match status" value="2"/>
</dbReference>
<dbReference type="InterPro" id="IPR006132">
    <property type="entry name" value="Asp/Orn_carbamoyltranf_P-bd"/>
</dbReference>
<keyword evidence="5" id="KW-0963">Cytoplasm</keyword>
<dbReference type="InterPro" id="IPR002292">
    <property type="entry name" value="Orn/put_carbamltrans"/>
</dbReference>
<dbReference type="PROSITE" id="PS00097">
    <property type="entry name" value="CARBAMOYLTRANSFERASE"/>
    <property type="match status" value="1"/>
</dbReference>
<dbReference type="EC" id="2.1.3.3" evidence="2 5"/>
<accession>A0ABY9G7J2</accession>
<gene>
    <name evidence="8" type="ORF">PSH57_22440</name>
</gene>
<comment type="subcellular location">
    <subcellularLocation>
        <location evidence="5">Cytoplasm</location>
    </subcellularLocation>
</comment>
<reference evidence="8 9" key="1">
    <citation type="submission" date="2023-02" db="EMBL/GenBank/DDBJ databases">
        <title>Evolution of Hrp T3SS in non-pathogenic Pseudomonas fluorescens.</title>
        <authorList>
            <person name="Liao K."/>
            <person name="Wei H."/>
            <person name="Gu Y."/>
        </authorList>
    </citation>
    <scope>NUCLEOTIDE SEQUENCE [LARGE SCALE GENOMIC DNA]</scope>
    <source>
        <strain evidence="8 9">FP205</strain>
    </source>
</reference>
<dbReference type="NCBIfam" id="NF002470">
    <property type="entry name" value="PRK01713.1"/>
    <property type="match status" value="1"/>
</dbReference>
<feature type="binding site" evidence="5">
    <location>
        <begin position="135"/>
        <end position="138"/>
    </location>
    <ligand>
        <name>carbamoyl phosphate</name>
        <dbReference type="ChEBI" id="CHEBI:58228"/>
    </ligand>
</feature>
<feature type="binding site" evidence="5">
    <location>
        <begin position="57"/>
        <end position="60"/>
    </location>
    <ligand>
        <name>carbamoyl phosphate</name>
        <dbReference type="ChEBI" id="CHEBI:58228"/>
    </ligand>
</feature>
<name>A0ABY9G7J2_9PSED</name>
<sequence>MAFNMRNRSLLSLMHHTNRELHYLLDLSRDLKRAKYTGTEQPHLKGKNIALIFEKTSTRTRCAFEVAAHDQGAHVTYIDPVSSQIGHKESMKDTARVLGRMFDAIEYRGFEQEIVEELAKFAGVPVFNGLTAEFHPTQMIADTLTMREHSDKPLHDISYAYLGDARYNMGNSLLMIGAKLGMDVRIGAPRALWPHQDFIDQCQAFAAESGARITITEDPQEAVKGVDFIHTDIWVSMGEPVEAWDERIEQLLPYQVNAKMMKASGNPRVKFMHCLPAFHNSETKVGKDIAARYPNLANGVEVTEEVFESPANIAFEQAENRMHTIKAILVSALADI</sequence>
<comment type="catalytic activity">
    <reaction evidence="4 5">
        <text>carbamoyl phosphate + L-ornithine = L-citrulline + phosphate + H(+)</text>
        <dbReference type="Rhea" id="RHEA:19513"/>
        <dbReference type="ChEBI" id="CHEBI:15378"/>
        <dbReference type="ChEBI" id="CHEBI:43474"/>
        <dbReference type="ChEBI" id="CHEBI:46911"/>
        <dbReference type="ChEBI" id="CHEBI:57743"/>
        <dbReference type="ChEBI" id="CHEBI:58228"/>
        <dbReference type="EC" id="2.1.3.3"/>
    </reaction>
</comment>
<keyword evidence="9" id="KW-1185">Reference proteome</keyword>
<evidence type="ECO:0000256" key="4">
    <source>
        <dbReference type="ARBA" id="ARBA00048772"/>
    </source>
</evidence>
<dbReference type="Pfam" id="PF00185">
    <property type="entry name" value="OTCace"/>
    <property type="match status" value="1"/>
</dbReference>
<feature type="binding site" evidence="5">
    <location>
        <position position="84"/>
    </location>
    <ligand>
        <name>carbamoyl phosphate</name>
        <dbReference type="ChEBI" id="CHEBI:58228"/>
    </ligand>
</feature>
<feature type="binding site" evidence="5">
    <location>
        <position position="168"/>
    </location>
    <ligand>
        <name>L-ornithine</name>
        <dbReference type="ChEBI" id="CHEBI:46911"/>
    </ligand>
</feature>
<dbReference type="PANTHER" id="PTHR45753:SF2">
    <property type="entry name" value="ORNITHINE CARBAMOYLTRANSFERASE"/>
    <property type="match status" value="1"/>
</dbReference>
<dbReference type="InterPro" id="IPR006130">
    <property type="entry name" value="Asp/Orn_carbamoylTrfase"/>
</dbReference>
<feature type="binding site" evidence="5">
    <location>
        <position position="108"/>
    </location>
    <ligand>
        <name>carbamoyl phosphate</name>
        <dbReference type="ChEBI" id="CHEBI:58228"/>
    </ligand>
</feature>
<evidence type="ECO:0000256" key="1">
    <source>
        <dbReference type="ARBA" id="ARBA00007805"/>
    </source>
</evidence>
<dbReference type="EMBL" id="CP117449">
    <property type="protein sequence ID" value="WLH11585.1"/>
    <property type="molecule type" value="Genomic_DNA"/>
</dbReference>
<dbReference type="PRINTS" id="PR00100">
    <property type="entry name" value="AOTCASE"/>
</dbReference>
<feature type="binding site" evidence="5">
    <location>
        <begin position="236"/>
        <end position="237"/>
    </location>
    <ligand>
        <name>L-ornithine</name>
        <dbReference type="ChEBI" id="CHEBI:46911"/>
    </ligand>
</feature>
<evidence type="ECO:0000256" key="5">
    <source>
        <dbReference type="HAMAP-Rule" id="MF_01109"/>
    </source>
</evidence>
<dbReference type="InterPro" id="IPR024904">
    <property type="entry name" value="OTCase_ArgI"/>
</dbReference>
<dbReference type="Pfam" id="PF02729">
    <property type="entry name" value="OTCace_N"/>
    <property type="match status" value="1"/>
</dbReference>
<dbReference type="GO" id="GO:0004585">
    <property type="term" value="F:ornithine carbamoyltransferase activity"/>
    <property type="evidence" value="ECO:0007669"/>
    <property type="project" value="UniProtKB-EC"/>
</dbReference>
<feature type="domain" description="Aspartate/ornithine carbamoyltransferase carbamoyl-P binding" evidence="7">
    <location>
        <begin position="8"/>
        <end position="148"/>
    </location>
</feature>
<dbReference type="NCBIfam" id="TIGR00658">
    <property type="entry name" value="orni_carb_tr"/>
    <property type="match status" value="1"/>
</dbReference>
<feature type="domain" description="Aspartate/ornithine carbamoyltransferase Asp/Orn-binding" evidence="6">
    <location>
        <begin position="156"/>
        <end position="331"/>
    </location>
</feature>
<dbReference type="InterPro" id="IPR036901">
    <property type="entry name" value="Asp/Orn_carbamoylTrfase_sf"/>
</dbReference>
<evidence type="ECO:0000313" key="8">
    <source>
        <dbReference type="EMBL" id="WLH11585.1"/>
    </source>
</evidence>
<dbReference type="PANTHER" id="PTHR45753">
    <property type="entry name" value="ORNITHINE CARBAMOYLTRANSFERASE, MITOCHONDRIAL"/>
    <property type="match status" value="1"/>
</dbReference>
<feature type="binding site" evidence="5">
    <location>
        <begin position="274"/>
        <end position="275"/>
    </location>
    <ligand>
        <name>carbamoyl phosphate</name>
        <dbReference type="ChEBI" id="CHEBI:58228"/>
    </ligand>
</feature>
<dbReference type="PRINTS" id="PR00102">
    <property type="entry name" value="OTCASE"/>
</dbReference>
<proteinExistence type="inferred from homology"/>
<protein>
    <recommendedName>
        <fullName evidence="2 5">Ornithine carbamoyltransferase</fullName>
        <shortName evidence="5">OTCase</shortName>
        <ecNumber evidence="2 5">2.1.3.3</ecNumber>
    </recommendedName>
</protein>
<dbReference type="SUPFAM" id="SSF53671">
    <property type="entry name" value="Aspartate/ornithine carbamoyltransferase"/>
    <property type="match status" value="1"/>
</dbReference>
<keyword evidence="3 5" id="KW-0808">Transferase</keyword>
<evidence type="ECO:0000313" key="9">
    <source>
        <dbReference type="Proteomes" id="UP001230339"/>
    </source>
</evidence>
<organism evidence="8 9">
    <name type="scientific">Pseudomonas hefeiensis</name>
    <dbReference type="NCBI Taxonomy" id="2738125"/>
    <lineage>
        <taxon>Bacteria</taxon>
        <taxon>Pseudomonadati</taxon>
        <taxon>Pseudomonadota</taxon>
        <taxon>Gammaproteobacteria</taxon>
        <taxon>Pseudomonadales</taxon>
        <taxon>Pseudomonadaceae</taxon>
        <taxon>Pseudomonas</taxon>
    </lineage>
</organism>
<comment type="similarity">
    <text evidence="1 5">Belongs to the aspartate/ornithine carbamoyltransferase superfamily. OTCase family.</text>
</comment>
<dbReference type="InterPro" id="IPR006131">
    <property type="entry name" value="Asp_carbamoyltransf_Asp/Orn-bd"/>
</dbReference>
<feature type="binding site" evidence="5">
    <location>
        <position position="321"/>
    </location>
    <ligand>
        <name>carbamoyl phosphate</name>
        <dbReference type="ChEBI" id="CHEBI:58228"/>
    </ligand>
</feature>
<feature type="binding site" evidence="5">
    <location>
        <position position="232"/>
    </location>
    <ligand>
        <name>L-ornithine</name>
        <dbReference type="ChEBI" id="CHEBI:46911"/>
    </ligand>
</feature>
<evidence type="ECO:0000259" key="7">
    <source>
        <dbReference type="Pfam" id="PF02729"/>
    </source>
</evidence>
<dbReference type="HAMAP" id="MF_01109">
    <property type="entry name" value="OTCase"/>
    <property type="match status" value="1"/>
</dbReference>
<evidence type="ECO:0000256" key="3">
    <source>
        <dbReference type="ARBA" id="ARBA00022679"/>
    </source>
</evidence>
<dbReference type="Proteomes" id="UP001230339">
    <property type="component" value="Chromosome"/>
</dbReference>
<evidence type="ECO:0000259" key="6">
    <source>
        <dbReference type="Pfam" id="PF00185"/>
    </source>
</evidence>
<evidence type="ECO:0000256" key="2">
    <source>
        <dbReference type="ARBA" id="ARBA00013007"/>
    </source>
</evidence>